<feature type="domain" description="Wall-associated receptor kinase galacturonan-binding" evidence="4">
    <location>
        <begin position="29"/>
        <end position="90"/>
    </location>
</feature>
<accession>A0AAV9DED8</accession>
<comment type="caution">
    <text evidence="5">The sequence shown here is derived from an EMBL/GenBank/DDBJ whole genome shotgun (WGS) entry which is preliminary data.</text>
</comment>
<reference evidence="5" key="1">
    <citation type="journal article" date="2023" name="Nat. Commun.">
        <title>Diploid and tetraploid genomes of Acorus and the evolution of monocots.</title>
        <authorList>
            <person name="Ma L."/>
            <person name="Liu K.W."/>
            <person name="Li Z."/>
            <person name="Hsiao Y.Y."/>
            <person name="Qi Y."/>
            <person name="Fu T."/>
            <person name="Tang G.D."/>
            <person name="Zhang D."/>
            <person name="Sun W.H."/>
            <person name="Liu D.K."/>
            <person name="Li Y."/>
            <person name="Chen G.Z."/>
            <person name="Liu X.D."/>
            <person name="Liao X.Y."/>
            <person name="Jiang Y.T."/>
            <person name="Yu X."/>
            <person name="Hao Y."/>
            <person name="Huang J."/>
            <person name="Zhao X.W."/>
            <person name="Ke S."/>
            <person name="Chen Y.Y."/>
            <person name="Wu W.L."/>
            <person name="Hsu J.L."/>
            <person name="Lin Y.F."/>
            <person name="Huang M.D."/>
            <person name="Li C.Y."/>
            <person name="Huang L."/>
            <person name="Wang Z.W."/>
            <person name="Zhao X."/>
            <person name="Zhong W.Y."/>
            <person name="Peng D.H."/>
            <person name="Ahmad S."/>
            <person name="Lan S."/>
            <person name="Zhang J.S."/>
            <person name="Tsai W.C."/>
            <person name="Van de Peer Y."/>
            <person name="Liu Z.J."/>
        </authorList>
    </citation>
    <scope>NUCLEOTIDE SEQUENCE</scope>
    <source>
        <strain evidence="5">CP</strain>
    </source>
</reference>
<organism evidence="5 6">
    <name type="scientific">Acorus calamus</name>
    <name type="common">Sweet flag</name>
    <dbReference type="NCBI Taxonomy" id="4465"/>
    <lineage>
        <taxon>Eukaryota</taxon>
        <taxon>Viridiplantae</taxon>
        <taxon>Streptophyta</taxon>
        <taxon>Embryophyta</taxon>
        <taxon>Tracheophyta</taxon>
        <taxon>Spermatophyta</taxon>
        <taxon>Magnoliopsida</taxon>
        <taxon>Liliopsida</taxon>
        <taxon>Acoraceae</taxon>
        <taxon>Acorus</taxon>
    </lineage>
</organism>
<proteinExistence type="predicted"/>
<keyword evidence="5" id="KW-0418">Kinase</keyword>
<evidence type="ECO:0000313" key="5">
    <source>
        <dbReference type="EMBL" id="KAK1299420.1"/>
    </source>
</evidence>
<keyword evidence="5" id="KW-0675">Receptor</keyword>
<dbReference type="GO" id="GO:0016301">
    <property type="term" value="F:kinase activity"/>
    <property type="evidence" value="ECO:0007669"/>
    <property type="project" value="UniProtKB-KW"/>
</dbReference>
<keyword evidence="2" id="KW-0732">Signal</keyword>
<evidence type="ECO:0000256" key="3">
    <source>
        <dbReference type="SAM" id="MobiDB-lite"/>
    </source>
</evidence>
<feature type="region of interest" description="Disordered" evidence="3">
    <location>
        <begin position="1"/>
        <end position="28"/>
    </location>
</feature>
<dbReference type="EMBL" id="JAUJYO010000014">
    <property type="protein sequence ID" value="KAK1299420.1"/>
    <property type="molecule type" value="Genomic_DNA"/>
</dbReference>
<evidence type="ECO:0000259" key="4">
    <source>
        <dbReference type="Pfam" id="PF13947"/>
    </source>
</evidence>
<evidence type="ECO:0000256" key="2">
    <source>
        <dbReference type="ARBA" id="ARBA00022729"/>
    </source>
</evidence>
<comment type="subcellular location">
    <subcellularLocation>
        <location evidence="1">Membrane</location>
        <topology evidence="1">Single-pass membrane protein</topology>
    </subcellularLocation>
</comment>
<dbReference type="AlphaFoldDB" id="A0AAV9DED8"/>
<dbReference type="Pfam" id="PF13947">
    <property type="entry name" value="GUB_WAK_bind"/>
    <property type="match status" value="2"/>
</dbReference>
<dbReference type="GO" id="GO:0016020">
    <property type="term" value="C:membrane"/>
    <property type="evidence" value="ECO:0007669"/>
    <property type="project" value="UniProtKB-SubCell"/>
</dbReference>
<dbReference type="InterPro" id="IPR025287">
    <property type="entry name" value="WAK_GUB"/>
</dbReference>
<gene>
    <name evidence="5" type="ORF">QJS10_CPB14g00204</name>
</gene>
<dbReference type="GO" id="GO:0030247">
    <property type="term" value="F:polysaccharide binding"/>
    <property type="evidence" value="ECO:0007669"/>
    <property type="project" value="InterPro"/>
</dbReference>
<sequence length="328" mass="37089">MRTPKEKQTSFMENFVPNSSGGPNLEQSCPPSSCGDLHNISDPFRLKDDPVGCGNPHFELSCVANQTILLIQNMKFYVKEINYTSEYLSVRCASTGKENAYVTPDLRVSDLRNSCRHVASVPVSLPFNRYQNLSSLAGVQRLLANGFNYMWSETCHVYDFPSDCAFQCSKNATRDYFVSMFRENQDSIDENLIPSLARNHRQLCHPSSCGDIRDIHHPFRLKGDPVGCGDPHFELSCVGNQAILLLQNISFYVKEINYTMNYLRIIDVSLANDKYYFVSMFSNGDKNQCYSGLSYSSSICKIFGIGLYFIDCLIGNYETYGSSFINDE</sequence>
<dbReference type="Proteomes" id="UP001180020">
    <property type="component" value="Unassembled WGS sequence"/>
</dbReference>
<reference evidence="5" key="2">
    <citation type="submission" date="2023-06" db="EMBL/GenBank/DDBJ databases">
        <authorList>
            <person name="Ma L."/>
            <person name="Liu K.-W."/>
            <person name="Li Z."/>
            <person name="Hsiao Y.-Y."/>
            <person name="Qi Y."/>
            <person name="Fu T."/>
            <person name="Tang G."/>
            <person name="Zhang D."/>
            <person name="Sun W.-H."/>
            <person name="Liu D.-K."/>
            <person name="Li Y."/>
            <person name="Chen G.-Z."/>
            <person name="Liu X.-D."/>
            <person name="Liao X.-Y."/>
            <person name="Jiang Y.-T."/>
            <person name="Yu X."/>
            <person name="Hao Y."/>
            <person name="Huang J."/>
            <person name="Zhao X.-W."/>
            <person name="Ke S."/>
            <person name="Chen Y.-Y."/>
            <person name="Wu W.-L."/>
            <person name="Hsu J.-L."/>
            <person name="Lin Y.-F."/>
            <person name="Huang M.-D."/>
            <person name="Li C.-Y."/>
            <person name="Huang L."/>
            <person name="Wang Z.-W."/>
            <person name="Zhao X."/>
            <person name="Zhong W.-Y."/>
            <person name="Peng D.-H."/>
            <person name="Ahmad S."/>
            <person name="Lan S."/>
            <person name="Zhang J.-S."/>
            <person name="Tsai W.-C."/>
            <person name="Van De Peer Y."/>
            <person name="Liu Z.-J."/>
        </authorList>
    </citation>
    <scope>NUCLEOTIDE SEQUENCE</scope>
    <source>
        <strain evidence="5">CP</strain>
        <tissue evidence="5">Leaves</tissue>
    </source>
</reference>
<evidence type="ECO:0000313" key="6">
    <source>
        <dbReference type="Proteomes" id="UP001180020"/>
    </source>
</evidence>
<protein>
    <submittedName>
        <fullName evidence="5">Receptor-like protein kinase</fullName>
    </submittedName>
</protein>
<feature type="domain" description="Wall-associated receptor kinase galacturonan-binding" evidence="4">
    <location>
        <begin position="204"/>
        <end position="267"/>
    </location>
</feature>
<feature type="compositionally biased region" description="Polar residues" evidence="3">
    <location>
        <begin position="9"/>
        <end position="28"/>
    </location>
</feature>
<keyword evidence="6" id="KW-1185">Reference proteome</keyword>
<dbReference type="PANTHER" id="PTHR33138">
    <property type="entry name" value="OS01G0690200 PROTEIN"/>
    <property type="match status" value="1"/>
</dbReference>
<evidence type="ECO:0000256" key="1">
    <source>
        <dbReference type="ARBA" id="ARBA00004167"/>
    </source>
</evidence>
<name>A0AAV9DED8_ACOCL</name>
<keyword evidence="5" id="KW-0808">Transferase</keyword>
<dbReference type="PANTHER" id="PTHR33138:SF30">
    <property type="entry name" value="LEAF RUST 10 DISEASE-RESISTANCE LOCUS RECEPTOR-LIKE PROTEIN KINASE-LIKE 2.7"/>
    <property type="match status" value="1"/>
</dbReference>